<dbReference type="Gene3D" id="3.40.190.10">
    <property type="entry name" value="Periplasmic binding protein-like II"/>
    <property type="match status" value="2"/>
</dbReference>
<dbReference type="Pfam" id="PF03466">
    <property type="entry name" value="LysR_substrate"/>
    <property type="match status" value="1"/>
</dbReference>
<dbReference type="InterPro" id="IPR005119">
    <property type="entry name" value="LysR_subst-bd"/>
</dbReference>
<name>A0A1I1U901_9ACTN</name>
<dbReference type="Proteomes" id="UP000199022">
    <property type="component" value="Unassembled WGS sequence"/>
</dbReference>
<feature type="domain" description="HTH lysR-type" evidence="5">
    <location>
        <begin position="1"/>
        <end position="58"/>
    </location>
</feature>
<dbReference type="Pfam" id="PF00126">
    <property type="entry name" value="HTH_1"/>
    <property type="match status" value="1"/>
</dbReference>
<evidence type="ECO:0000259" key="5">
    <source>
        <dbReference type="PROSITE" id="PS50931"/>
    </source>
</evidence>
<dbReference type="SUPFAM" id="SSF53850">
    <property type="entry name" value="Periplasmic binding protein-like II"/>
    <property type="match status" value="1"/>
</dbReference>
<dbReference type="InterPro" id="IPR036388">
    <property type="entry name" value="WH-like_DNA-bd_sf"/>
</dbReference>
<dbReference type="PANTHER" id="PTHR30346">
    <property type="entry name" value="TRANSCRIPTIONAL DUAL REGULATOR HCAR-RELATED"/>
    <property type="match status" value="1"/>
</dbReference>
<evidence type="ECO:0000313" key="6">
    <source>
        <dbReference type="EMBL" id="SFD64400.1"/>
    </source>
</evidence>
<dbReference type="GO" id="GO:0032993">
    <property type="term" value="C:protein-DNA complex"/>
    <property type="evidence" value="ECO:0007669"/>
    <property type="project" value="TreeGrafter"/>
</dbReference>
<comment type="similarity">
    <text evidence="1">Belongs to the LysR transcriptional regulatory family.</text>
</comment>
<keyword evidence="3 6" id="KW-0238">DNA-binding</keyword>
<dbReference type="InterPro" id="IPR036390">
    <property type="entry name" value="WH_DNA-bd_sf"/>
</dbReference>
<evidence type="ECO:0000256" key="4">
    <source>
        <dbReference type="ARBA" id="ARBA00023163"/>
    </source>
</evidence>
<keyword evidence="7" id="KW-1185">Reference proteome</keyword>
<dbReference type="Gene3D" id="1.10.10.10">
    <property type="entry name" value="Winged helix-like DNA-binding domain superfamily/Winged helix DNA-binding domain"/>
    <property type="match status" value="1"/>
</dbReference>
<dbReference type="PANTHER" id="PTHR30346:SF0">
    <property type="entry name" value="HCA OPERON TRANSCRIPTIONAL ACTIVATOR HCAR"/>
    <property type="match status" value="1"/>
</dbReference>
<dbReference type="GO" id="GO:0003700">
    <property type="term" value="F:DNA-binding transcription factor activity"/>
    <property type="evidence" value="ECO:0007669"/>
    <property type="project" value="InterPro"/>
</dbReference>
<dbReference type="OrthoDB" id="3176554at2"/>
<evidence type="ECO:0000256" key="2">
    <source>
        <dbReference type="ARBA" id="ARBA00023015"/>
    </source>
</evidence>
<evidence type="ECO:0000256" key="3">
    <source>
        <dbReference type="ARBA" id="ARBA00023125"/>
    </source>
</evidence>
<dbReference type="PROSITE" id="PS50931">
    <property type="entry name" value="HTH_LYSR"/>
    <property type="match status" value="1"/>
</dbReference>
<protein>
    <submittedName>
        <fullName evidence="6">DNA-binding transcriptional regulator, LysR family</fullName>
    </submittedName>
</protein>
<evidence type="ECO:0000313" key="7">
    <source>
        <dbReference type="Proteomes" id="UP000199022"/>
    </source>
</evidence>
<dbReference type="EMBL" id="FOMD01000005">
    <property type="protein sequence ID" value="SFD64400.1"/>
    <property type="molecule type" value="Genomic_DNA"/>
</dbReference>
<reference evidence="7" key="1">
    <citation type="submission" date="2016-10" db="EMBL/GenBank/DDBJ databases">
        <authorList>
            <person name="Varghese N."/>
            <person name="Submissions S."/>
        </authorList>
    </citation>
    <scope>NUCLEOTIDE SEQUENCE [LARGE SCALE GENOMIC DNA]</scope>
    <source>
        <strain evidence="7">DSM 45962</strain>
    </source>
</reference>
<gene>
    <name evidence="6" type="ORF">SAMN05661030_3866</name>
</gene>
<accession>A0A1I1U901</accession>
<dbReference type="PRINTS" id="PR00039">
    <property type="entry name" value="HTHLYSR"/>
</dbReference>
<proteinExistence type="inferred from homology"/>
<organism evidence="6 7">
    <name type="scientific">Klenkia taihuensis</name>
    <dbReference type="NCBI Taxonomy" id="1225127"/>
    <lineage>
        <taxon>Bacteria</taxon>
        <taxon>Bacillati</taxon>
        <taxon>Actinomycetota</taxon>
        <taxon>Actinomycetes</taxon>
        <taxon>Geodermatophilales</taxon>
        <taxon>Geodermatophilaceae</taxon>
        <taxon>Klenkia</taxon>
    </lineage>
</organism>
<dbReference type="FunFam" id="1.10.10.10:FF:000001">
    <property type="entry name" value="LysR family transcriptional regulator"/>
    <property type="match status" value="1"/>
</dbReference>
<dbReference type="AlphaFoldDB" id="A0A1I1U901"/>
<sequence length="307" mass="33102">MDLRDLQAFLAVAEELHFGRAAERLHMAQPPLSSRIRRMERETGLDLFERSTRSCRLTDAGERLLPAVRSALRGFDAVTETAQALAAGDLGRVRIGFAGASSQRSLPRLTSAVRRAHPGIELVLRSQTYVYSAFEMLTSGELDLAFVRLPVGRRGLSHRVVEVERLLCALPEGHRLAGQEAINLGDLVDDDFVALRDDQGSMLQARMISACVEAGFRPRIVQRAPDSSTVLALVAAGAGVTITLSSVSQAQTVGLVYRPVIGLADDRMHAALAWRTDDDSPSLRAVLQVGLTALPTPDPDASGMDGA</sequence>
<evidence type="ECO:0000256" key="1">
    <source>
        <dbReference type="ARBA" id="ARBA00009437"/>
    </source>
</evidence>
<dbReference type="STRING" id="1225127.SAMN05661030_3866"/>
<dbReference type="GO" id="GO:0003677">
    <property type="term" value="F:DNA binding"/>
    <property type="evidence" value="ECO:0007669"/>
    <property type="project" value="UniProtKB-KW"/>
</dbReference>
<dbReference type="RefSeq" id="WP_091563479.1">
    <property type="nucleotide sequence ID" value="NZ_BNAC01000001.1"/>
</dbReference>
<dbReference type="InterPro" id="IPR000847">
    <property type="entry name" value="LysR_HTH_N"/>
</dbReference>
<keyword evidence="2" id="KW-0805">Transcription regulation</keyword>
<dbReference type="SUPFAM" id="SSF46785">
    <property type="entry name" value="Winged helix' DNA-binding domain"/>
    <property type="match status" value="1"/>
</dbReference>
<keyword evidence="4" id="KW-0804">Transcription</keyword>
<dbReference type="CDD" id="cd08414">
    <property type="entry name" value="PBP2_LTTR_aromatics_like"/>
    <property type="match status" value="1"/>
</dbReference>